<organism evidence="1 2">
    <name type="scientific">Glossina palpalis gambiensis</name>
    <dbReference type="NCBI Taxonomy" id="67801"/>
    <lineage>
        <taxon>Eukaryota</taxon>
        <taxon>Metazoa</taxon>
        <taxon>Ecdysozoa</taxon>
        <taxon>Arthropoda</taxon>
        <taxon>Hexapoda</taxon>
        <taxon>Insecta</taxon>
        <taxon>Pterygota</taxon>
        <taxon>Neoptera</taxon>
        <taxon>Endopterygota</taxon>
        <taxon>Diptera</taxon>
        <taxon>Brachycera</taxon>
        <taxon>Muscomorpha</taxon>
        <taxon>Hippoboscoidea</taxon>
        <taxon>Glossinidae</taxon>
        <taxon>Glossina</taxon>
    </lineage>
</organism>
<dbReference type="AlphaFoldDB" id="A0A1B0BTW4"/>
<dbReference type="EMBL" id="JXJN01020404">
    <property type="status" value="NOT_ANNOTATED_CDS"/>
    <property type="molecule type" value="Genomic_DNA"/>
</dbReference>
<dbReference type="VEuPathDB" id="VectorBase:GPPI040401"/>
<evidence type="ECO:0000313" key="2">
    <source>
        <dbReference type="Proteomes" id="UP000092460"/>
    </source>
</evidence>
<keyword evidence="2" id="KW-1185">Reference proteome</keyword>
<name>A0A1B0BTW4_9MUSC</name>
<dbReference type="Proteomes" id="UP000092460">
    <property type="component" value="Unassembled WGS sequence"/>
</dbReference>
<accession>A0A1B0BTW4</accession>
<dbReference type="EnsemblMetazoa" id="GPPI040401-RA">
    <property type="protein sequence ID" value="GPPI040401-PA"/>
    <property type="gene ID" value="GPPI040401"/>
</dbReference>
<reference evidence="1" key="2">
    <citation type="submission" date="2020-05" db="UniProtKB">
        <authorList>
            <consortium name="EnsemblMetazoa"/>
        </authorList>
    </citation>
    <scope>IDENTIFICATION</scope>
    <source>
        <strain evidence="1">IAEA</strain>
    </source>
</reference>
<proteinExistence type="predicted"/>
<evidence type="ECO:0000313" key="1">
    <source>
        <dbReference type="EnsemblMetazoa" id="GPPI040401-PA"/>
    </source>
</evidence>
<reference evidence="2" key="1">
    <citation type="submission" date="2015-01" db="EMBL/GenBank/DDBJ databases">
        <authorList>
            <person name="Aksoy S."/>
            <person name="Warren W."/>
            <person name="Wilson R.K."/>
        </authorList>
    </citation>
    <scope>NUCLEOTIDE SEQUENCE [LARGE SCALE GENOMIC DNA]</scope>
    <source>
        <strain evidence="2">IAEA</strain>
    </source>
</reference>
<sequence>MVDPCIGTCSGLGYKQTVSGLKEALPKLLFKAEKVAAKLGPCLGLDNYKQSSPQSRKDKIINSRDRVTTSLFTTTTYGYYYKETMVKLGSCLELCYTSPLRSPSPMVILDKCRRNEFGARKKGPQLSGRRIYPLHYFIYSLYYRVKTLARKILMTSLN</sequence>
<protein>
    <submittedName>
        <fullName evidence="1">Uncharacterized protein</fullName>
    </submittedName>
</protein>